<reference evidence="2" key="1">
    <citation type="submission" date="2020-11" db="EMBL/GenBank/DDBJ databases">
        <authorList>
            <consortium name="DOE Joint Genome Institute"/>
            <person name="Ahrendt S."/>
            <person name="Riley R."/>
            <person name="Andreopoulos W."/>
            <person name="Labutti K."/>
            <person name="Pangilinan J."/>
            <person name="Ruiz-Duenas F.J."/>
            <person name="Barrasa J.M."/>
            <person name="Sanchez-Garcia M."/>
            <person name="Camarero S."/>
            <person name="Miyauchi S."/>
            <person name="Serrano A."/>
            <person name="Linde D."/>
            <person name="Babiker R."/>
            <person name="Drula E."/>
            <person name="Ayuso-Fernandez I."/>
            <person name="Pacheco R."/>
            <person name="Padilla G."/>
            <person name="Ferreira P."/>
            <person name="Barriuso J."/>
            <person name="Kellner H."/>
            <person name="Castanera R."/>
            <person name="Alfaro M."/>
            <person name="Ramirez L."/>
            <person name="Pisabarro A.G."/>
            <person name="Kuo A."/>
            <person name="Tritt A."/>
            <person name="Lipzen A."/>
            <person name="He G."/>
            <person name="Yan M."/>
            <person name="Ng V."/>
            <person name="Cullen D."/>
            <person name="Martin F."/>
            <person name="Rosso M.-N."/>
            <person name="Henrissat B."/>
            <person name="Hibbett D."/>
            <person name="Martinez A.T."/>
            <person name="Grigoriev I.V."/>
        </authorList>
    </citation>
    <scope>NUCLEOTIDE SEQUENCE</scope>
    <source>
        <strain evidence="2">AH 40177</strain>
    </source>
</reference>
<evidence type="ECO:0000313" key="3">
    <source>
        <dbReference type="Proteomes" id="UP000772434"/>
    </source>
</evidence>
<feature type="compositionally biased region" description="Gly residues" evidence="1">
    <location>
        <begin position="148"/>
        <end position="161"/>
    </location>
</feature>
<keyword evidence="3" id="KW-1185">Reference proteome</keyword>
<organism evidence="2 3">
    <name type="scientific">Rhodocollybia butyracea</name>
    <dbReference type="NCBI Taxonomy" id="206335"/>
    <lineage>
        <taxon>Eukaryota</taxon>
        <taxon>Fungi</taxon>
        <taxon>Dikarya</taxon>
        <taxon>Basidiomycota</taxon>
        <taxon>Agaricomycotina</taxon>
        <taxon>Agaricomycetes</taxon>
        <taxon>Agaricomycetidae</taxon>
        <taxon>Agaricales</taxon>
        <taxon>Marasmiineae</taxon>
        <taxon>Omphalotaceae</taxon>
        <taxon>Rhodocollybia</taxon>
    </lineage>
</organism>
<dbReference type="EMBL" id="JADNRY010000039">
    <property type="protein sequence ID" value="KAF9070543.1"/>
    <property type="molecule type" value="Genomic_DNA"/>
</dbReference>
<proteinExistence type="predicted"/>
<protein>
    <submittedName>
        <fullName evidence="2">Uncharacterized protein</fullName>
    </submittedName>
</protein>
<gene>
    <name evidence="2" type="ORF">BDP27DRAFT_588808</name>
</gene>
<dbReference type="AlphaFoldDB" id="A0A9P5PWI0"/>
<sequence>MSFRYTNGLDNQDGLLKKMVFFLVEAREGPFCHGDPCFGYRSTYYPKGNKKAQIFCSMYQLKADEKDIKELTKYTKPQTESTKESRDAGTKYEKTFLELLRKKLEDSKSKPELEWWADLKKEIERQDKDQQLLKAEGKRSVALSLGNKGRGGSCAPGGPGS</sequence>
<feature type="compositionally biased region" description="Basic and acidic residues" evidence="1">
    <location>
        <begin position="130"/>
        <end position="139"/>
    </location>
</feature>
<dbReference type="Proteomes" id="UP000772434">
    <property type="component" value="Unassembled WGS sequence"/>
</dbReference>
<accession>A0A9P5PWI0</accession>
<evidence type="ECO:0000313" key="2">
    <source>
        <dbReference type="EMBL" id="KAF9070543.1"/>
    </source>
</evidence>
<evidence type="ECO:0000256" key="1">
    <source>
        <dbReference type="SAM" id="MobiDB-lite"/>
    </source>
</evidence>
<name>A0A9P5PWI0_9AGAR</name>
<comment type="caution">
    <text evidence="2">The sequence shown here is derived from an EMBL/GenBank/DDBJ whole genome shotgun (WGS) entry which is preliminary data.</text>
</comment>
<feature type="region of interest" description="Disordered" evidence="1">
    <location>
        <begin position="130"/>
        <end position="161"/>
    </location>
</feature>